<dbReference type="Proteomes" id="UP000008207">
    <property type="component" value="Chromosome"/>
</dbReference>
<dbReference type="HOGENOM" id="CLU_2650300_0_0_5"/>
<keyword evidence="2" id="KW-1185">Reference proteome</keyword>
<dbReference type="AlphaFoldDB" id="B8ICA8"/>
<organism evidence="1 2">
    <name type="scientific">Methylobacterium nodulans (strain LMG 21967 / CNCM I-2342 / ORS 2060)</name>
    <dbReference type="NCBI Taxonomy" id="460265"/>
    <lineage>
        <taxon>Bacteria</taxon>
        <taxon>Pseudomonadati</taxon>
        <taxon>Pseudomonadota</taxon>
        <taxon>Alphaproteobacteria</taxon>
        <taxon>Hyphomicrobiales</taxon>
        <taxon>Methylobacteriaceae</taxon>
        <taxon>Methylobacterium</taxon>
    </lineage>
</organism>
<proteinExistence type="predicted"/>
<name>B8ICA8_METNO</name>
<reference evidence="1 2" key="1">
    <citation type="submission" date="2009-01" db="EMBL/GenBank/DDBJ databases">
        <title>Complete sequence of chromosome of Methylobacterium nodulans ORS 2060.</title>
        <authorList>
            <consortium name="US DOE Joint Genome Institute"/>
            <person name="Lucas S."/>
            <person name="Copeland A."/>
            <person name="Lapidus A."/>
            <person name="Glavina del Rio T."/>
            <person name="Dalin E."/>
            <person name="Tice H."/>
            <person name="Bruce D."/>
            <person name="Goodwin L."/>
            <person name="Pitluck S."/>
            <person name="Sims D."/>
            <person name="Brettin T."/>
            <person name="Detter J.C."/>
            <person name="Han C."/>
            <person name="Larimer F."/>
            <person name="Land M."/>
            <person name="Hauser L."/>
            <person name="Kyrpides N."/>
            <person name="Ivanova N."/>
            <person name="Marx C.J."/>
            <person name="Richardson P."/>
        </authorList>
    </citation>
    <scope>NUCLEOTIDE SEQUENCE [LARGE SCALE GENOMIC DNA]</scope>
    <source>
        <strain evidence="2">LMG 21967 / CNCM I-2342 / ORS 2060</strain>
    </source>
</reference>
<protein>
    <submittedName>
        <fullName evidence="1">Uncharacterized protein</fullName>
    </submittedName>
</protein>
<dbReference type="RefSeq" id="WP_015927207.1">
    <property type="nucleotide sequence ID" value="NC_011894.1"/>
</dbReference>
<accession>B8ICA8</accession>
<evidence type="ECO:0000313" key="1">
    <source>
        <dbReference type="EMBL" id="ACL55496.1"/>
    </source>
</evidence>
<sequence length="76" mass="8040">MLALAPALETTARPDSPRVLVESLIPVLDGMFGLDRSGVFPEEIASLLAQLDPGDWETGRGTDVKAGTAEFLAVED</sequence>
<evidence type="ECO:0000313" key="2">
    <source>
        <dbReference type="Proteomes" id="UP000008207"/>
    </source>
</evidence>
<dbReference type="KEGG" id="mno:Mnod_0454"/>
<dbReference type="EMBL" id="CP001349">
    <property type="protein sequence ID" value="ACL55496.1"/>
    <property type="molecule type" value="Genomic_DNA"/>
</dbReference>
<gene>
    <name evidence="1" type="ordered locus">Mnod_0454</name>
</gene>